<keyword evidence="1" id="KW-0472">Membrane</keyword>
<reference evidence="2" key="2">
    <citation type="journal article" date="2015" name="Fish Shellfish Immunol.">
        <title>Early steps in the European eel (Anguilla anguilla)-Vibrio vulnificus interaction in the gills: Role of the RtxA13 toxin.</title>
        <authorList>
            <person name="Callol A."/>
            <person name="Pajuelo D."/>
            <person name="Ebbesson L."/>
            <person name="Teles M."/>
            <person name="MacKenzie S."/>
            <person name="Amaro C."/>
        </authorList>
    </citation>
    <scope>NUCLEOTIDE SEQUENCE</scope>
</reference>
<keyword evidence="1" id="KW-0812">Transmembrane</keyword>
<dbReference type="AlphaFoldDB" id="A0A0E9S914"/>
<feature type="transmembrane region" description="Helical" evidence="1">
    <location>
        <begin position="7"/>
        <end position="24"/>
    </location>
</feature>
<accession>A0A0E9S914</accession>
<keyword evidence="1" id="KW-1133">Transmembrane helix</keyword>
<name>A0A0E9S914_ANGAN</name>
<protein>
    <submittedName>
        <fullName evidence="2">Uncharacterized protein</fullName>
    </submittedName>
</protein>
<sequence>MQLCLNIILTVIICTYILYLHTYISSECIIFSQVYHGIPRLCTESAGPARCISFVNLN</sequence>
<dbReference type="EMBL" id="GBXM01070846">
    <property type="protein sequence ID" value="JAH37731.1"/>
    <property type="molecule type" value="Transcribed_RNA"/>
</dbReference>
<evidence type="ECO:0000256" key="1">
    <source>
        <dbReference type="SAM" id="Phobius"/>
    </source>
</evidence>
<evidence type="ECO:0000313" key="2">
    <source>
        <dbReference type="EMBL" id="JAH37731.1"/>
    </source>
</evidence>
<organism evidence="2">
    <name type="scientific">Anguilla anguilla</name>
    <name type="common">European freshwater eel</name>
    <name type="synonym">Muraena anguilla</name>
    <dbReference type="NCBI Taxonomy" id="7936"/>
    <lineage>
        <taxon>Eukaryota</taxon>
        <taxon>Metazoa</taxon>
        <taxon>Chordata</taxon>
        <taxon>Craniata</taxon>
        <taxon>Vertebrata</taxon>
        <taxon>Euteleostomi</taxon>
        <taxon>Actinopterygii</taxon>
        <taxon>Neopterygii</taxon>
        <taxon>Teleostei</taxon>
        <taxon>Anguilliformes</taxon>
        <taxon>Anguillidae</taxon>
        <taxon>Anguilla</taxon>
    </lineage>
</organism>
<proteinExistence type="predicted"/>
<reference evidence="2" key="1">
    <citation type="submission" date="2014-11" db="EMBL/GenBank/DDBJ databases">
        <authorList>
            <person name="Amaro Gonzalez C."/>
        </authorList>
    </citation>
    <scope>NUCLEOTIDE SEQUENCE</scope>
</reference>